<organism evidence="2 3">
    <name type="scientific">Armillaria novae-zelandiae</name>
    <dbReference type="NCBI Taxonomy" id="153914"/>
    <lineage>
        <taxon>Eukaryota</taxon>
        <taxon>Fungi</taxon>
        <taxon>Dikarya</taxon>
        <taxon>Basidiomycota</taxon>
        <taxon>Agaricomycotina</taxon>
        <taxon>Agaricomycetes</taxon>
        <taxon>Agaricomycetidae</taxon>
        <taxon>Agaricales</taxon>
        <taxon>Marasmiineae</taxon>
        <taxon>Physalacriaceae</taxon>
        <taxon>Armillaria</taxon>
    </lineage>
</organism>
<protein>
    <submittedName>
        <fullName evidence="2">Uncharacterized protein</fullName>
    </submittedName>
</protein>
<evidence type="ECO:0000256" key="1">
    <source>
        <dbReference type="SAM" id="MobiDB-lite"/>
    </source>
</evidence>
<feature type="region of interest" description="Disordered" evidence="1">
    <location>
        <begin position="43"/>
        <end position="91"/>
    </location>
</feature>
<accession>A0AA39ULN7</accession>
<name>A0AA39ULN7_9AGAR</name>
<keyword evidence="3" id="KW-1185">Reference proteome</keyword>
<sequence>MTTTTCRDAGKRRRKLSSLMVLLNSSVPAYVLKRAFKSRLTEPRHDSYIKEADRHPVTRDSSVSYTPWPRSPPTPSLATSPCSSPPSWSSTSTLLLASHTFFPDMYGQDGTKSEE</sequence>
<gene>
    <name evidence="2" type="ORF">IW261DRAFT_1591942</name>
</gene>
<reference evidence="2" key="1">
    <citation type="submission" date="2023-06" db="EMBL/GenBank/DDBJ databases">
        <authorList>
            <consortium name="Lawrence Berkeley National Laboratory"/>
            <person name="Ahrendt S."/>
            <person name="Sahu N."/>
            <person name="Indic B."/>
            <person name="Wong-Bajracharya J."/>
            <person name="Merenyi Z."/>
            <person name="Ke H.-M."/>
            <person name="Monk M."/>
            <person name="Kocsube S."/>
            <person name="Drula E."/>
            <person name="Lipzen A."/>
            <person name="Balint B."/>
            <person name="Henrissat B."/>
            <person name="Andreopoulos B."/>
            <person name="Martin F.M."/>
            <person name="Harder C.B."/>
            <person name="Rigling D."/>
            <person name="Ford K.L."/>
            <person name="Foster G.D."/>
            <person name="Pangilinan J."/>
            <person name="Papanicolaou A."/>
            <person name="Barry K."/>
            <person name="LaButti K."/>
            <person name="Viragh M."/>
            <person name="Koriabine M."/>
            <person name="Yan M."/>
            <person name="Riley R."/>
            <person name="Champramary S."/>
            <person name="Plett K.L."/>
            <person name="Tsai I.J."/>
            <person name="Slot J."/>
            <person name="Sipos G."/>
            <person name="Plett J."/>
            <person name="Nagy L.G."/>
            <person name="Grigoriev I.V."/>
        </authorList>
    </citation>
    <scope>NUCLEOTIDE SEQUENCE</scope>
    <source>
        <strain evidence="2">ICMP 16352</strain>
    </source>
</reference>
<dbReference type="Proteomes" id="UP001175227">
    <property type="component" value="Unassembled WGS sequence"/>
</dbReference>
<evidence type="ECO:0000313" key="3">
    <source>
        <dbReference type="Proteomes" id="UP001175227"/>
    </source>
</evidence>
<feature type="compositionally biased region" description="Basic and acidic residues" evidence="1">
    <location>
        <begin position="43"/>
        <end position="58"/>
    </location>
</feature>
<dbReference type="AlphaFoldDB" id="A0AA39ULN7"/>
<dbReference type="EMBL" id="JAUEPR010000006">
    <property type="protein sequence ID" value="KAK0483915.1"/>
    <property type="molecule type" value="Genomic_DNA"/>
</dbReference>
<feature type="compositionally biased region" description="Low complexity" evidence="1">
    <location>
        <begin position="79"/>
        <end position="91"/>
    </location>
</feature>
<proteinExistence type="predicted"/>
<evidence type="ECO:0000313" key="2">
    <source>
        <dbReference type="EMBL" id="KAK0483915.1"/>
    </source>
</evidence>
<comment type="caution">
    <text evidence="2">The sequence shown here is derived from an EMBL/GenBank/DDBJ whole genome shotgun (WGS) entry which is preliminary data.</text>
</comment>